<proteinExistence type="predicted"/>
<dbReference type="EMBL" id="JACTNZ010000012">
    <property type="protein sequence ID" value="KAG5521940.1"/>
    <property type="molecule type" value="Genomic_DNA"/>
</dbReference>
<dbReference type="Proteomes" id="UP000823749">
    <property type="component" value="Chromosome 12"/>
</dbReference>
<evidence type="ECO:0000313" key="2">
    <source>
        <dbReference type="EMBL" id="KAG5521940.1"/>
    </source>
</evidence>
<organism evidence="2 3">
    <name type="scientific">Rhododendron griersonianum</name>
    <dbReference type="NCBI Taxonomy" id="479676"/>
    <lineage>
        <taxon>Eukaryota</taxon>
        <taxon>Viridiplantae</taxon>
        <taxon>Streptophyta</taxon>
        <taxon>Embryophyta</taxon>
        <taxon>Tracheophyta</taxon>
        <taxon>Spermatophyta</taxon>
        <taxon>Magnoliopsida</taxon>
        <taxon>eudicotyledons</taxon>
        <taxon>Gunneridae</taxon>
        <taxon>Pentapetalae</taxon>
        <taxon>asterids</taxon>
        <taxon>Ericales</taxon>
        <taxon>Ericaceae</taxon>
        <taxon>Ericoideae</taxon>
        <taxon>Rhodoreae</taxon>
        <taxon>Rhododendron</taxon>
    </lineage>
</organism>
<sequence>MPKEELTHIGTEQEAEFDQQHNDDNDDCFDVGVLNTDDLEEEEVDNSLISVVRRILTAPNVEKEDWRRTSIFQMLPMNTTEMEKYKEKKPKDVAAVGESKELTVGPVFEMCLKVSNLSSESSSESTASTSIDDH</sequence>
<reference evidence="2" key="1">
    <citation type="submission" date="2020-08" db="EMBL/GenBank/DDBJ databases">
        <title>Plant Genome Project.</title>
        <authorList>
            <person name="Zhang R.-G."/>
        </authorList>
    </citation>
    <scope>NUCLEOTIDE SEQUENCE</scope>
    <source>
        <strain evidence="2">WSP0</strain>
        <tissue evidence="2">Leaf</tissue>
    </source>
</reference>
<dbReference type="AlphaFoldDB" id="A0AAV6I5J8"/>
<protein>
    <submittedName>
        <fullName evidence="2">Uncharacterized protein</fullName>
    </submittedName>
</protein>
<feature type="region of interest" description="Disordered" evidence="1">
    <location>
        <begin position="1"/>
        <end position="25"/>
    </location>
</feature>
<evidence type="ECO:0000313" key="3">
    <source>
        <dbReference type="Proteomes" id="UP000823749"/>
    </source>
</evidence>
<keyword evidence="3" id="KW-1185">Reference proteome</keyword>
<evidence type="ECO:0000256" key="1">
    <source>
        <dbReference type="SAM" id="MobiDB-lite"/>
    </source>
</evidence>
<accession>A0AAV6I5J8</accession>
<name>A0AAV6I5J8_9ERIC</name>
<comment type="caution">
    <text evidence="2">The sequence shown here is derived from an EMBL/GenBank/DDBJ whole genome shotgun (WGS) entry which is preliminary data.</text>
</comment>
<gene>
    <name evidence="2" type="ORF">RHGRI_034232</name>
</gene>